<keyword evidence="4 11" id="KW-0812">Transmembrane</keyword>
<dbReference type="GO" id="GO:0015204">
    <property type="term" value="F:urea transmembrane transporter activity"/>
    <property type="evidence" value="ECO:0007669"/>
    <property type="project" value="TreeGrafter"/>
</dbReference>
<dbReference type="InterPro" id="IPR022357">
    <property type="entry name" value="MIP_CS"/>
</dbReference>
<feature type="region of interest" description="Disordered" evidence="10">
    <location>
        <begin position="29"/>
        <end position="48"/>
    </location>
</feature>
<dbReference type="OrthoDB" id="3222at2759"/>
<dbReference type="CDD" id="cd00333">
    <property type="entry name" value="MIP"/>
    <property type="match status" value="1"/>
</dbReference>
<comment type="catalytic activity">
    <reaction evidence="9">
        <text>glycerol(in) = glycerol(out)</text>
        <dbReference type="Rhea" id="RHEA:29675"/>
        <dbReference type="ChEBI" id="CHEBI:17754"/>
    </reaction>
</comment>
<dbReference type="PROSITE" id="PS00221">
    <property type="entry name" value="MIP"/>
    <property type="match status" value="1"/>
</dbReference>
<feature type="region of interest" description="Disordered" evidence="10">
    <location>
        <begin position="318"/>
        <end position="360"/>
    </location>
</feature>
<feature type="compositionally biased region" description="Basic and acidic residues" evidence="10">
    <location>
        <begin position="327"/>
        <end position="337"/>
    </location>
</feature>
<keyword evidence="5 11" id="KW-1133">Transmembrane helix</keyword>
<dbReference type="PANTHER" id="PTHR43829">
    <property type="entry name" value="AQUAPORIN OR AQUAGLYCEROPORIN RELATED"/>
    <property type="match status" value="1"/>
</dbReference>
<reference evidence="12" key="1">
    <citation type="submission" date="2021-05" db="EMBL/GenBank/DDBJ databases">
        <authorList>
            <person name="Tigano A."/>
        </authorList>
    </citation>
    <scope>NUCLEOTIDE SEQUENCE</scope>
</reference>
<comment type="caution">
    <text evidence="12">The sequence shown here is derived from an EMBL/GenBank/DDBJ whole genome shotgun (WGS) entry which is preliminary data.</text>
</comment>
<dbReference type="PRINTS" id="PR02019">
    <property type="entry name" value="AQUAPORIN7"/>
</dbReference>
<evidence type="ECO:0000256" key="11">
    <source>
        <dbReference type="SAM" id="Phobius"/>
    </source>
</evidence>
<keyword evidence="3" id="KW-0813">Transport</keyword>
<accession>A0A8S4AQ77</accession>
<feature type="compositionally biased region" description="Basic and acidic residues" evidence="10">
    <location>
        <begin position="188"/>
        <end position="200"/>
    </location>
</feature>
<evidence type="ECO:0000256" key="5">
    <source>
        <dbReference type="ARBA" id="ARBA00022989"/>
    </source>
</evidence>
<dbReference type="GO" id="GO:0015254">
    <property type="term" value="F:glycerol channel activity"/>
    <property type="evidence" value="ECO:0007669"/>
    <property type="project" value="TreeGrafter"/>
</dbReference>
<evidence type="ECO:0000313" key="13">
    <source>
        <dbReference type="Proteomes" id="UP000677803"/>
    </source>
</evidence>
<dbReference type="NCBIfam" id="TIGR00861">
    <property type="entry name" value="MIP"/>
    <property type="match status" value="1"/>
</dbReference>
<keyword evidence="6 11" id="KW-0472">Membrane</keyword>
<feature type="transmembrane region" description="Helical" evidence="11">
    <location>
        <begin position="481"/>
        <end position="498"/>
    </location>
</feature>
<name>A0A8S4AQ77_9TELE</name>
<sequence length="728" mass="78481">MSVFDLFRGFFGVPGGHYRGRRDPFFDAMTHDDDEDDDDDDDEDGFRYDGFRGEHEEPFDSAWRFGFSFGPDGMRIQEPPVFGHVLREMEEIFSQLGQWEGQPEAGAPGVPRIMPPPQDKAEGGQGSGNPLRDFMLKSPEAGTRGPYGSPGGDVQPPYDSPDFPRTPFHGWTPFSKFNDTWRQGLQRSPDEEPKGDRDLDSAVSSGGLDQILTPPAGQTSRPPGSRSFFQSVTVTKVVKPDGTVEERRTVRDGRGHEETTVTRSGGCGTLAGAEDRPAPVLPAGPHRFSDLRDDDSLFSKFFGSSKEAGMNVTAQLQTNAKKPSRVQVEENKTRAPIRDNSSQLRSAQTSEAHTNAAAPGMSYKASYSPLLNATPQPGRKLCDVEHGSGQRGQTLLSEADSAVQCGSDPPDYSFPSPRGRPRRDSQEEETSDMERLLRRCRVRNRLLRECMAECLGVYVLILFGCGSVAQVTTSLEKNGQYLSINLGFALGVTFGVFVSRGVSGAHLNPAVSLSLCVLGRHPWLKLPFYVFSQVLGAFLAAATVALQYHDAIRTYGGGQLTVTGPTATAGIFSTYPADYLSLWGGVIDQVVGTAALLLGVLALGDQRNTAVPDSLQPVLVGALVLVIGVSMGSNSGYALNPARDFGPRLFTYIAGWGVDVFKAGGGWWWVPVAAPCGGALLGTLVYQLLIEVHHPPTLSDSQLSAQEATEGKTGLELEGVEPDCGKAA</sequence>
<feature type="transmembrane region" description="Helical" evidence="11">
    <location>
        <begin position="446"/>
        <end position="469"/>
    </location>
</feature>
<evidence type="ECO:0000256" key="6">
    <source>
        <dbReference type="ARBA" id="ARBA00023136"/>
    </source>
</evidence>
<comment type="catalytic activity">
    <reaction evidence="7">
        <text>urea(in) = urea(out)</text>
        <dbReference type="Rhea" id="RHEA:32799"/>
        <dbReference type="ChEBI" id="CHEBI:16199"/>
    </reaction>
</comment>
<dbReference type="PRINTS" id="PR00783">
    <property type="entry name" value="MINTRINSICP"/>
</dbReference>
<evidence type="ECO:0000256" key="7">
    <source>
        <dbReference type="ARBA" id="ARBA00033993"/>
    </source>
</evidence>
<dbReference type="GO" id="GO:0015250">
    <property type="term" value="F:water channel activity"/>
    <property type="evidence" value="ECO:0007669"/>
    <property type="project" value="TreeGrafter"/>
</dbReference>
<dbReference type="InterPro" id="IPR000425">
    <property type="entry name" value="MIP"/>
</dbReference>
<keyword evidence="13" id="KW-1185">Reference proteome</keyword>
<feature type="compositionally biased region" description="Polar residues" evidence="10">
    <location>
        <begin position="175"/>
        <end position="186"/>
    </location>
</feature>
<evidence type="ECO:0000256" key="4">
    <source>
        <dbReference type="ARBA" id="ARBA00022692"/>
    </source>
</evidence>
<feature type="compositionally biased region" description="Basic and acidic residues" evidence="10">
    <location>
        <begin position="250"/>
        <end position="260"/>
    </location>
</feature>
<evidence type="ECO:0000256" key="9">
    <source>
        <dbReference type="ARBA" id="ARBA00049405"/>
    </source>
</evidence>
<dbReference type="Gene3D" id="1.20.1080.10">
    <property type="entry name" value="Glycerol uptake facilitator protein"/>
    <property type="match status" value="1"/>
</dbReference>
<feature type="compositionally biased region" description="Polar residues" evidence="10">
    <location>
        <begin position="216"/>
        <end position="231"/>
    </location>
</feature>
<proteinExistence type="inferred from homology"/>
<evidence type="ECO:0000256" key="3">
    <source>
        <dbReference type="ARBA" id="ARBA00022448"/>
    </source>
</evidence>
<dbReference type="InterPro" id="IPR050363">
    <property type="entry name" value="MIP/Aquaporin"/>
</dbReference>
<feature type="region of interest" description="Disordered" evidence="10">
    <location>
        <begin position="100"/>
        <end position="231"/>
    </location>
</feature>
<comment type="catalytic activity">
    <reaction evidence="8">
        <text>H2O(in) = H2O(out)</text>
        <dbReference type="Rhea" id="RHEA:29667"/>
        <dbReference type="ChEBI" id="CHEBI:15377"/>
    </reaction>
</comment>
<dbReference type="AlphaFoldDB" id="A0A8S4AQ77"/>
<feature type="compositionally biased region" description="Acidic residues" evidence="10">
    <location>
        <begin position="32"/>
        <end position="44"/>
    </location>
</feature>
<comment type="subcellular location">
    <subcellularLocation>
        <location evidence="1">Membrane</location>
        <topology evidence="1">Multi-pass membrane protein</topology>
    </subcellularLocation>
</comment>
<dbReference type="FunFam" id="1.20.1080.10:FF:000005">
    <property type="entry name" value="Aquaporin 3"/>
    <property type="match status" value="1"/>
</dbReference>
<dbReference type="Pfam" id="PF00230">
    <property type="entry name" value="MIP"/>
    <property type="match status" value="1"/>
</dbReference>
<feature type="compositionally biased region" description="Polar residues" evidence="10">
    <location>
        <begin position="339"/>
        <end position="353"/>
    </location>
</feature>
<feature type="transmembrane region" description="Helical" evidence="11">
    <location>
        <begin position="528"/>
        <end position="548"/>
    </location>
</feature>
<dbReference type="PANTHER" id="PTHR43829:SF13">
    <property type="entry name" value="AQUAPORIN-10"/>
    <property type="match status" value="1"/>
</dbReference>
<evidence type="ECO:0000313" key="12">
    <source>
        <dbReference type="EMBL" id="CAG5886015.1"/>
    </source>
</evidence>
<protein>
    <submittedName>
        <fullName evidence="12">(Atlantic silverside) hypothetical protein</fullName>
    </submittedName>
</protein>
<dbReference type="Proteomes" id="UP000677803">
    <property type="component" value="Unassembled WGS sequence"/>
</dbReference>
<feature type="transmembrane region" description="Helical" evidence="11">
    <location>
        <begin position="666"/>
        <end position="689"/>
    </location>
</feature>
<feature type="transmembrane region" description="Helical" evidence="11">
    <location>
        <begin position="582"/>
        <end position="603"/>
    </location>
</feature>
<dbReference type="InterPro" id="IPR023271">
    <property type="entry name" value="Aquaporin-like"/>
</dbReference>
<dbReference type="SUPFAM" id="SSF81338">
    <property type="entry name" value="Aquaporin-like"/>
    <property type="match status" value="1"/>
</dbReference>
<dbReference type="GO" id="GO:0016323">
    <property type="term" value="C:basolateral plasma membrane"/>
    <property type="evidence" value="ECO:0007669"/>
    <property type="project" value="TreeGrafter"/>
</dbReference>
<comment type="similarity">
    <text evidence="2">Belongs to the MIP/aquaporin (TC 1.A.8) family.</text>
</comment>
<feature type="transmembrane region" description="Helical" evidence="11">
    <location>
        <begin position="615"/>
        <end position="633"/>
    </location>
</feature>
<evidence type="ECO:0000256" key="2">
    <source>
        <dbReference type="ARBA" id="ARBA00006175"/>
    </source>
</evidence>
<organism evidence="12 13">
    <name type="scientific">Menidia menidia</name>
    <name type="common">Atlantic silverside</name>
    <dbReference type="NCBI Taxonomy" id="238744"/>
    <lineage>
        <taxon>Eukaryota</taxon>
        <taxon>Metazoa</taxon>
        <taxon>Chordata</taxon>
        <taxon>Craniata</taxon>
        <taxon>Vertebrata</taxon>
        <taxon>Euteleostomi</taxon>
        <taxon>Actinopterygii</taxon>
        <taxon>Neopterygii</taxon>
        <taxon>Teleostei</taxon>
        <taxon>Neoteleostei</taxon>
        <taxon>Acanthomorphata</taxon>
        <taxon>Ovalentaria</taxon>
        <taxon>Atherinomorphae</taxon>
        <taxon>Atheriniformes</taxon>
        <taxon>Atherinopsidae</taxon>
        <taxon>Menidiinae</taxon>
        <taxon>Menidia</taxon>
    </lineage>
</organism>
<dbReference type="EMBL" id="CAJRST010005557">
    <property type="protein sequence ID" value="CAG5886015.1"/>
    <property type="molecule type" value="Genomic_DNA"/>
</dbReference>
<evidence type="ECO:0000256" key="10">
    <source>
        <dbReference type="SAM" id="MobiDB-lite"/>
    </source>
</evidence>
<feature type="region of interest" description="Disordered" evidence="10">
    <location>
        <begin position="250"/>
        <end position="285"/>
    </location>
</feature>
<evidence type="ECO:0000256" key="8">
    <source>
        <dbReference type="ARBA" id="ARBA00034651"/>
    </source>
</evidence>
<feature type="region of interest" description="Disordered" evidence="10">
    <location>
        <begin position="378"/>
        <end position="433"/>
    </location>
</feature>
<evidence type="ECO:0000256" key="1">
    <source>
        <dbReference type="ARBA" id="ARBA00004141"/>
    </source>
</evidence>
<gene>
    <name evidence="12" type="ORF">MMEN_LOCUS5952</name>
</gene>